<feature type="region of interest" description="Disordered" evidence="1">
    <location>
        <begin position="1"/>
        <end position="85"/>
    </location>
</feature>
<dbReference type="STRING" id="554083.BKD30_02245"/>
<sequence>MSSENHTPDEHLTDAELLRQQVGSTGDTERAGGPDTESPGETVAGTDPDAAATLTNAEQQVGGPTLGRYQGERHSDEPDGGTDPT</sequence>
<reference evidence="2 3" key="1">
    <citation type="submission" date="2016-12" db="EMBL/GenBank/DDBJ databases">
        <title>Draft genome of Tersicoccus phoenicis 1P05MA.</title>
        <authorList>
            <person name="Nakajima Y."/>
            <person name="Yoshizawa S."/>
            <person name="Nakamura K."/>
            <person name="Ogura Y."/>
            <person name="Hayashi T."/>
            <person name="Kogure K."/>
        </authorList>
    </citation>
    <scope>NUCLEOTIDE SEQUENCE [LARGE SCALE GENOMIC DNA]</scope>
    <source>
        <strain evidence="2 3">1p05MA</strain>
    </source>
</reference>
<dbReference type="EMBL" id="MRDE01000010">
    <property type="protein sequence ID" value="OMH28174.1"/>
    <property type="molecule type" value="Genomic_DNA"/>
</dbReference>
<proteinExistence type="predicted"/>
<accession>A0A1R1LL05</accession>
<dbReference type="Proteomes" id="UP000187085">
    <property type="component" value="Unassembled WGS sequence"/>
</dbReference>
<evidence type="ECO:0000256" key="1">
    <source>
        <dbReference type="SAM" id="MobiDB-lite"/>
    </source>
</evidence>
<dbReference type="OrthoDB" id="9852204at2"/>
<dbReference type="AlphaFoldDB" id="A0A1R1LL05"/>
<organism evidence="2 3">
    <name type="scientific">Tersicoccus phoenicis</name>
    <dbReference type="NCBI Taxonomy" id="554083"/>
    <lineage>
        <taxon>Bacteria</taxon>
        <taxon>Bacillati</taxon>
        <taxon>Actinomycetota</taxon>
        <taxon>Actinomycetes</taxon>
        <taxon>Micrococcales</taxon>
        <taxon>Micrococcaceae</taxon>
        <taxon>Tersicoccus</taxon>
    </lineage>
</organism>
<name>A0A1R1LL05_9MICC</name>
<feature type="compositionally biased region" description="Basic and acidic residues" evidence="1">
    <location>
        <begin position="1"/>
        <end position="17"/>
    </location>
</feature>
<dbReference type="RefSeq" id="WP_076701422.1">
    <property type="nucleotide sequence ID" value="NZ_MRDE01000010.1"/>
</dbReference>
<evidence type="ECO:0000313" key="3">
    <source>
        <dbReference type="Proteomes" id="UP000187085"/>
    </source>
</evidence>
<gene>
    <name evidence="2" type="ORF">BKD30_02245</name>
</gene>
<evidence type="ECO:0000313" key="2">
    <source>
        <dbReference type="EMBL" id="OMH28174.1"/>
    </source>
</evidence>
<protein>
    <submittedName>
        <fullName evidence="2">Uncharacterized protein</fullName>
    </submittedName>
</protein>
<keyword evidence="3" id="KW-1185">Reference proteome</keyword>
<comment type="caution">
    <text evidence="2">The sequence shown here is derived from an EMBL/GenBank/DDBJ whole genome shotgun (WGS) entry which is preliminary data.</text>
</comment>